<dbReference type="AlphaFoldDB" id="A0A8G1ZWU6"/>
<gene>
    <name evidence="2" type="ORF">C0Q91_00110</name>
    <name evidence="1" type="ORF">C0Q92_00115</name>
</gene>
<evidence type="ECO:0000313" key="1">
    <source>
        <dbReference type="EMBL" id="RZE30276.1"/>
    </source>
</evidence>
<dbReference type="EMBL" id="PKLK01000001">
    <property type="protein sequence ID" value="RZE46341.1"/>
    <property type="molecule type" value="Genomic_DNA"/>
</dbReference>
<accession>A0A8G1ZWU6</accession>
<sequence length="74" mass="8469">MTDIQDLGFSTGRMSIRESVGKEKPCCPRRSFTPEFKAEIVGLRTVWVLPRTTAHPEEVPFAVHHLRQDEEDDS</sequence>
<name>A0A8G1ZWU6_9ACTN</name>
<proteinExistence type="predicted"/>
<evidence type="ECO:0000313" key="4">
    <source>
        <dbReference type="Proteomes" id="UP000292693"/>
    </source>
</evidence>
<dbReference type="Proteomes" id="UP000292693">
    <property type="component" value="Unassembled WGS sequence"/>
</dbReference>
<reference evidence="3 4" key="1">
    <citation type="submission" date="2017-12" db="EMBL/GenBank/DDBJ databases">
        <title>Population genomics insights into the ecological differentiation and adaptive evolution in streptomycetes.</title>
        <authorList>
            <person name="Li Y."/>
            <person name="Huang Y."/>
        </authorList>
    </citation>
    <scope>NUCLEOTIDE SEQUENCE [LARGE SCALE GENOMIC DNA]</scope>
    <source>
        <strain evidence="2 3">FXJ.2339</strain>
        <strain evidence="1 4">NBRC 100770</strain>
    </source>
</reference>
<protein>
    <submittedName>
        <fullName evidence="1">Uncharacterized protein</fullName>
    </submittedName>
</protein>
<comment type="caution">
    <text evidence="1">The sequence shown here is derived from an EMBL/GenBank/DDBJ whole genome shotgun (WGS) entry which is preliminary data.</text>
</comment>
<organism evidence="1 4">
    <name type="scientific">Streptomyces albidoflavus</name>
    <dbReference type="NCBI Taxonomy" id="1886"/>
    <lineage>
        <taxon>Bacteria</taxon>
        <taxon>Bacillati</taxon>
        <taxon>Actinomycetota</taxon>
        <taxon>Actinomycetes</taxon>
        <taxon>Kitasatosporales</taxon>
        <taxon>Streptomycetaceae</taxon>
        <taxon>Streptomyces</taxon>
        <taxon>Streptomyces albidoflavus group</taxon>
    </lineage>
</organism>
<dbReference type="EMBL" id="PKLL01000001">
    <property type="protein sequence ID" value="RZE30276.1"/>
    <property type="molecule type" value="Genomic_DNA"/>
</dbReference>
<evidence type="ECO:0000313" key="2">
    <source>
        <dbReference type="EMBL" id="RZE46341.1"/>
    </source>
</evidence>
<evidence type="ECO:0000313" key="3">
    <source>
        <dbReference type="Proteomes" id="UP000292095"/>
    </source>
</evidence>
<dbReference type="Proteomes" id="UP000292095">
    <property type="component" value="Unassembled WGS sequence"/>
</dbReference>